<evidence type="ECO:0000256" key="14">
    <source>
        <dbReference type="ARBA" id="ARBA00023002"/>
    </source>
</evidence>
<feature type="domain" description="Homogentisate 1,2-dioxygenase C-terminal" evidence="23">
    <location>
        <begin position="928"/>
        <end position="1078"/>
    </location>
</feature>
<dbReference type="Pfam" id="PF20653">
    <property type="entry name" value="COG6_C"/>
    <property type="match status" value="1"/>
</dbReference>
<evidence type="ECO:0000313" key="28">
    <source>
        <dbReference type="Proteomes" id="UP000466442"/>
    </source>
</evidence>
<dbReference type="Pfam" id="PF06419">
    <property type="entry name" value="COG6_N"/>
    <property type="match status" value="1"/>
</dbReference>
<evidence type="ECO:0000256" key="16">
    <source>
        <dbReference type="ARBA" id="ARBA00023034"/>
    </source>
</evidence>
<evidence type="ECO:0000256" key="20">
    <source>
        <dbReference type="PIRSR" id="PIRSR605708-2"/>
    </source>
</evidence>
<evidence type="ECO:0000256" key="22">
    <source>
        <dbReference type="SAM" id="MobiDB-lite"/>
    </source>
</evidence>
<dbReference type="GO" id="GO:0000139">
    <property type="term" value="C:Golgi membrane"/>
    <property type="evidence" value="ECO:0007669"/>
    <property type="project" value="UniProtKB-SubCell"/>
</dbReference>
<keyword evidence="12 21" id="KW-0653">Protein transport</keyword>
<evidence type="ECO:0000256" key="5">
    <source>
        <dbReference type="ARBA" id="ARBA00007757"/>
    </source>
</evidence>
<dbReference type="GO" id="GO:0015031">
    <property type="term" value="P:protein transport"/>
    <property type="evidence" value="ECO:0007669"/>
    <property type="project" value="UniProtKB-KW"/>
</dbReference>
<dbReference type="FunFam" id="2.60.120.10:FF:000034">
    <property type="entry name" value="Homogentisate 1,2-dioxygenase"/>
    <property type="match status" value="1"/>
</dbReference>
<dbReference type="GO" id="GO:0004411">
    <property type="term" value="F:homogentisate 1,2-dioxygenase activity"/>
    <property type="evidence" value="ECO:0007669"/>
    <property type="project" value="InterPro"/>
</dbReference>
<feature type="binding site" evidence="20">
    <location>
        <position position="988"/>
    </location>
    <ligand>
        <name>Fe cation</name>
        <dbReference type="ChEBI" id="CHEBI:24875"/>
    </ligand>
</feature>
<dbReference type="InterPro" id="IPR005708">
    <property type="entry name" value="Homogentis_dOase"/>
</dbReference>
<evidence type="ECO:0000256" key="12">
    <source>
        <dbReference type="ARBA" id="ARBA00022927"/>
    </source>
</evidence>
<evidence type="ECO:0000256" key="3">
    <source>
        <dbReference type="ARBA" id="ARBA00004395"/>
    </source>
</evidence>
<evidence type="ECO:0000259" key="23">
    <source>
        <dbReference type="Pfam" id="PF04209"/>
    </source>
</evidence>
<dbReference type="OrthoDB" id="1689029at2759"/>
<protein>
    <recommendedName>
        <fullName evidence="8 21">Conserved oligomeric Golgi complex subunit 6</fullName>
        <shortName evidence="21">COG complex subunit 6</shortName>
    </recommendedName>
    <alternativeName>
        <fullName evidence="21">Component of oligomeric Golgi complex 6</fullName>
    </alternativeName>
</protein>
<evidence type="ECO:0000256" key="6">
    <source>
        <dbReference type="ARBA" id="ARBA00011023"/>
    </source>
</evidence>
<dbReference type="PANTHER" id="PTHR11056:SF0">
    <property type="entry name" value="HOMOGENTISATE 1,2-DIOXYGENASE"/>
    <property type="match status" value="1"/>
</dbReference>
<evidence type="ECO:0000256" key="4">
    <source>
        <dbReference type="ARBA" id="ARBA00004704"/>
    </source>
</evidence>
<dbReference type="InterPro" id="IPR048368">
    <property type="entry name" value="COG6_N"/>
</dbReference>
<evidence type="ECO:0000256" key="19">
    <source>
        <dbReference type="PIRSR" id="PIRSR605708-1"/>
    </source>
</evidence>
<evidence type="ECO:0000256" key="17">
    <source>
        <dbReference type="ARBA" id="ARBA00023136"/>
    </source>
</evidence>
<comment type="cofactor">
    <cofactor evidence="1 20">
        <name>Fe cation</name>
        <dbReference type="ChEBI" id="CHEBI:24875"/>
    </cofactor>
</comment>
<evidence type="ECO:0000256" key="9">
    <source>
        <dbReference type="ARBA" id="ARBA00022448"/>
    </source>
</evidence>
<dbReference type="CDD" id="cd07000">
    <property type="entry name" value="cupin_HGO_N"/>
    <property type="match status" value="1"/>
</dbReference>
<feature type="active site" description="Proton acceptor" evidence="19">
    <location>
        <position position="939"/>
    </location>
</feature>
<keyword evidence="13" id="KW-0223">Dioxygenase</keyword>
<comment type="subunit">
    <text evidence="7">Component of the conserved oligomeric Golgi complex which is composed of eight different subunits and is required for normal Golgi morphology and localization.</text>
</comment>
<dbReference type="Pfam" id="PF20510">
    <property type="entry name" value="HgmA_N"/>
    <property type="match status" value="1"/>
</dbReference>
<evidence type="ECO:0000256" key="10">
    <source>
        <dbReference type="ARBA" id="ARBA00022723"/>
    </source>
</evidence>
<evidence type="ECO:0000256" key="2">
    <source>
        <dbReference type="ARBA" id="ARBA00003627"/>
    </source>
</evidence>
<dbReference type="GO" id="GO:0046872">
    <property type="term" value="F:metal ion binding"/>
    <property type="evidence" value="ECO:0007669"/>
    <property type="project" value="UniProtKB-KW"/>
</dbReference>
<comment type="similarity">
    <text evidence="5">Belongs to the homogentisate dioxygenase family.</text>
</comment>
<evidence type="ECO:0000313" key="27">
    <source>
        <dbReference type="EMBL" id="KAF6207795.1"/>
    </source>
</evidence>
<evidence type="ECO:0000256" key="8">
    <source>
        <dbReference type="ARBA" id="ARBA00020973"/>
    </source>
</evidence>
<evidence type="ECO:0000256" key="15">
    <source>
        <dbReference type="ARBA" id="ARBA00023004"/>
    </source>
</evidence>
<evidence type="ECO:0000259" key="25">
    <source>
        <dbReference type="Pfam" id="PF20510"/>
    </source>
</evidence>
<evidence type="ECO:0000256" key="7">
    <source>
        <dbReference type="ARBA" id="ARBA00011166"/>
    </source>
</evidence>
<organism evidence="27 28">
    <name type="scientific">Apolygus lucorum</name>
    <name type="common">Small green plant bug</name>
    <name type="synonym">Lygocoris lucorum</name>
    <dbReference type="NCBI Taxonomy" id="248454"/>
    <lineage>
        <taxon>Eukaryota</taxon>
        <taxon>Metazoa</taxon>
        <taxon>Ecdysozoa</taxon>
        <taxon>Arthropoda</taxon>
        <taxon>Hexapoda</taxon>
        <taxon>Insecta</taxon>
        <taxon>Pterygota</taxon>
        <taxon>Neoptera</taxon>
        <taxon>Paraneoptera</taxon>
        <taxon>Hemiptera</taxon>
        <taxon>Heteroptera</taxon>
        <taxon>Panheteroptera</taxon>
        <taxon>Cimicomorpha</taxon>
        <taxon>Miridae</taxon>
        <taxon>Mirini</taxon>
        <taxon>Apolygus</taxon>
    </lineage>
</organism>
<feature type="domain" description="Conserved Oligomeric Golgi complex subunit 6 C-terminal" evidence="26">
    <location>
        <begin position="187"/>
        <end position="621"/>
    </location>
</feature>
<keyword evidence="15 20" id="KW-0408">Iron</keyword>
<keyword evidence="10 20" id="KW-0479">Metal-binding</keyword>
<feature type="domain" description="Homogentisate 1,2-dioxygenase N-terminal" evidence="25">
    <location>
        <begin position="643"/>
        <end position="926"/>
    </location>
</feature>
<keyword evidence="9 21" id="KW-0813">Transport</keyword>
<feature type="region of interest" description="Disordered" evidence="22">
    <location>
        <begin position="1"/>
        <end position="20"/>
    </location>
</feature>
<evidence type="ECO:0000259" key="26">
    <source>
        <dbReference type="Pfam" id="PF20653"/>
    </source>
</evidence>
<comment type="similarity">
    <text evidence="6 21">Belongs to the COG6 family.</text>
</comment>
<keyword evidence="28" id="KW-1185">Reference proteome</keyword>
<dbReference type="InterPro" id="IPR048369">
    <property type="entry name" value="COG6_C"/>
</dbReference>
<evidence type="ECO:0000256" key="1">
    <source>
        <dbReference type="ARBA" id="ARBA00001962"/>
    </source>
</evidence>
<keyword evidence="14" id="KW-0560">Oxidoreductase</keyword>
<sequence>MTPAVNASPAAEEGDKGSNVSKRVSKLLDSRIENDKDALTALKDLNSFFSVNSLHSRRSLRSQIEKRSIIINQNFLEAFRKVKEGLDQIYQDVNDMNSAVNTMSSQLSATKAQTHQLIEQTTKLQMENDKLAMKEQVAKAFVKAFQLSEDELQILRSGDVSVEFFAVLERVTKIHKDSNTLVSSGGQTLALEIMEQMTIYQEAALERLYRWAQVHCKNIDTPASNQLFSLAMSKLQDRSTLFKYVIGAYCTHKRSVLVREFLEALTKGVLDSNGVLQPPLEMSADDPHMYVAKMLAFLHATVENHNLSVLFSQCDKIDVVEETKEALAQVSEGVVTPLKTRIERVVDHPDLPLPTLCSIVYLLNQHTDSFLQMMGHGGLAGGLIAIVASCTDKLLLRLNVLVKKEAIERISVPPSGLTPSIGIESLLALLRALLSAPPPPNCVDKIVNSIIEPLIQAINVSASRLSTSEMAVYLLNCLHLILNTVTLFEFMDEWLERLQAQCDAQIDTLTSEQASSLVANLNLSPMYTILQETPRRTAAIQPTTLNTFVSKMERYLVSPELLTLPQVECLVSTSHRSQVISRAQQVIIAIYKQLYEYVHDPQCGYNNPEALLPRDPTQIISILGGSQVHLDSNRSTMNKSKYQYLSGFGNEFSSEDPRCPGALPHGQNTPQKCPYGLYAEQLSGTAFTAPRTENQRSWLYRILPSVVHSSYKPVTSSYMLSDWSKGLTEKYEDESTEELADPNQMRWSPFPFPPTSLKVDFQEGVFTVAKAGDPSTRSGLAIHVYSCNSSMDNKAMYNADGDYLLVPQAGTLDVKTEFGRLTVEPGEIGVIQQGIKFSISVNGNTRGYILEIYGDHFQLPELGPIGANGLANPRDFQTPVAWYEEVSGEHTIVGKFQGKWWSLVQDHSPFDVVAWHGNYAPYKYDLSLFMAVNTVTYDHCDPSIFTVLTCPSSKKGTAIADFVIFPPRWSVAENTFRPPYYHRNCMSEFMGLIKGSYEAKEEGFSPGGASLHPIMSAHGPDRTCFEMASSADLIPARIGDDALAFMFETCLSLKTMKWAKKFQQPDYIKCWKGLEKHFSHMKIQ</sequence>
<dbReference type="InterPro" id="IPR014710">
    <property type="entry name" value="RmlC-like_jellyroll"/>
</dbReference>
<dbReference type="InterPro" id="IPR011051">
    <property type="entry name" value="RmlC_Cupin_sf"/>
</dbReference>
<feature type="binding site" evidence="20">
    <location>
        <position position="1018"/>
    </location>
    <ligand>
        <name>homogentisate</name>
        <dbReference type="ChEBI" id="CHEBI:16169"/>
    </ligand>
</feature>
<dbReference type="GO" id="GO:0006891">
    <property type="term" value="P:intra-Golgi vesicle-mediated transport"/>
    <property type="evidence" value="ECO:0007669"/>
    <property type="project" value="UniProtKB-UniRule"/>
</dbReference>
<name>A0A8S9XJM6_APOLU</name>
<keyword evidence="11" id="KW-0828">Tyrosine catabolism</keyword>
<dbReference type="InterPro" id="IPR046451">
    <property type="entry name" value="HgmA_C"/>
</dbReference>
<feature type="binding site" evidence="20">
    <location>
        <position position="997"/>
    </location>
    <ligand>
        <name>homogentisate</name>
        <dbReference type="ChEBI" id="CHEBI:16169"/>
    </ligand>
</feature>
<feature type="binding site" evidence="20">
    <location>
        <position position="1018"/>
    </location>
    <ligand>
        <name>Fe cation</name>
        <dbReference type="ChEBI" id="CHEBI:24875"/>
    </ligand>
</feature>
<dbReference type="EMBL" id="WIXP02000007">
    <property type="protein sequence ID" value="KAF6207795.1"/>
    <property type="molecule type" value="Genomic_DNA"/>
</dbReference>
<comment type="subcellular location">
    <subcellularLocation>
        <location evidence="3 21">Golgi apparatus membrane</location>
        <topology evidence="3 21">Peripheral membrane protein</topology>
    </subcellularLocation>
</comment>
<feature type="domain" description="Conserved oligomeric complex COG6 N-terminal" evidence="24">
    <location>
        <begin position="45"/>
        <end position="158"/>
    </location>
</feature>
<dbReference type="AlphaFoldDB" id="A0A8S9XJM6"/>
<dbReference type="GO" id="GO:0006559">
    <property type="term" value="P:L-phenylalanine catabolic process"/>
    <property type="evidence" value="ECO:0007669"/>
    <property type="project" value="UniProtKB-KW"/>
</dbReference>
<evidence type="ECO:0000256" key="13">
    <source>
        <dbReference type="ARBA" id="ARBA00022964"/>
    </source>
</evidence>
<dbReference type="InterPro" id="IPR046452">
    <property type="entry name" value="HgmA_N"/>
</dbReference>
<comment type="pathway">
    <text evidence="4">Amino-acid degradation; L-phenylalanine degradation; acetoacetate and fumarate from L-phenylalanine: step 4/6.</text>
</comment>
<keyword evidence="17 21" id="KW-0472">Membrane</keyword>
<dbReference type="InterPro" id="IPR010490">
    <property type="entry name" value="COG6"/>
</dbReference>
<comment type="caution">
    <text evidence="27">The sequence shown here is derived from an EMBL/GenBank/DDBJ whole genome shotgun (WGS) entry which is preliminary data.</text>
</comment>
<dbReference type="GO" id="GO:0017119">
    <property type="term" value="C:Golgi transport complex"/>
    <property type="evidence" value="ECO:0007669"/>
    <property type="project" value="UniProtKB-UniRule"/>
</dbReference>
<dbReference type="SMART" id="SM01087">
    <property type="entry name" value="COG6"/>
    <property type="match status" value="1"/>
</dbReference>
<keyword evidence="18" id="KW-0585">Phenylalanine catabolism</keyword>
<feature type="binding site" evidence="20">
    <location>
        <position position="982"/>
    </location>
    <ligand>
        <name>Fe cation</name>
        <dbReference type="ChEBI" id="CHEBI:24875"/>
    </ligand>
</feature>
<dbReference type="NCBIfam" id="TIGR01015">
    <property type="entry name" value="hmgA"/>
    <property type="match status" value="1"/>
</dbReference>
<dbReference type="Pfam" id="PF04209">
    <property type="entry name" value="HgmA_C"/>
    <property type="match status" value="1"/>
</dbReference>
<dbReference type="PANTHER" id="PTHR11056">
    <property type="entry name" value="HOMOGENTISATE 1,2-DIOXYGENASE"/>
    <property type="match status" value="1"/>
</dbReference>
<evidence type="ECO:0000256" key="11">
    <source>
        <dbReference type="ARBA" id="ARBA00022878"/>
    </source>
</evidence>
<gene>
    <name evidence="27" type="ORF">GE061_016243</name>
</gene>
<proteinExistence type="inferred from homology"/>
<accession>A0A8S9XJM6</accession>
<dbReference type="GO" id="GO:0006572">
    <property type="term" value="P:L-tyrosine catabolic process"/>
    <property type="evidence" value="ECO:0007669"/>
    <property type="project" value="UniProtKB-KW"/>
</dbReference>
<keyword evidence="16 21" id="KW-0333">Golgi apparatus</keyword>
<reference evidence="27" key="1">
    <citation type="journal article" date="2021" name="Mol. Ecol. Resour.">
        <title>Apolygus lucorum genome provides insights into omnivorousness and mesophyll feeding.</title>
        <authorList>
            <person name="Liu Y."/>
            <person name="Liu H."/>
            <person name="Wang H."/>
            <person name="Huang T."/>
            <person name="Liu B."/>
            <person name="Yang B."/>
            <person name="Yin L."/>
            <person name="Li B."/>
            <person name="Zhang Y."/>
            <person name="Zhang S."/>
            <person name="Jiang F."/>
            <person name="Zhang X."/>
            <person name="Ren Y."/>
            <person name="Wang B."/>
            <person name="Wang S."/>
            <person name="Lu Y."/>
            <person name="Wu K."/>
            <person name="Fan W."/>
            <person name="Wang G."/>
        </authorList>
    </citation>
    <scope>NUCLEOTIDE SEQUENCE</scope>
    <source>
        <strain evidence="27">12Hb</strain>
    </source>
</reference>
<dbReference type="SUPFAM" id="SSF51182">
    <property type="entry name" value="RmlC-like cupins"/>
    <property type="match status" value="1"/>
</dbReference>
<dbReference type="Gene3D" id="2.60.120.10">
    <property type="entry name" value="Jelly Rolls"/>
    <property type="match status" value="1"/>
</dbReference>
<dbReference type="Proteomes" id="UP000466442">
    <property type="component" value="Unassembled WGS sequence"/>
</dbReference>
<comment type="function">
    <text evidence="2 21">Required for normal Golgi function.</text>
</comment>
<evidence type="ECO:0000259" key="24">
    <source>
        <dbReference type="Pfam" id="PF06419"/>
    </source>
</evidence>
<evidence type="ECO:0000256" key="21">
    <source>
        <dbReference type="RuleBase" id="RU365075"/>
    </source>
</evidence>
<evidence type="ECO:0000256" key="18">
    <source>
        <dbReference type="ARBA" id="ARBA00023232"/>
    </source>
</evidence>